<gene>
    <name evidence="2" type="ORF">L195_g020127</name>
</gene>
<dbReference type="AlphaFoldDB" id="A0A2K3N1I4"/>
<feature type="compositionally biased region" description="Polar residues" evidence="1">
    <location>
        <begin position="7"/>
        <end position="23"/>
    </location>
</feature>
<dbReference type="PANTHER" id="PTHR34468">
    <property type="entry name" value="MICROTUBULE-ASSOCIATED FUTSCH-LIKE PROTEIN"/>
    <property type="match status" value="1"/>
</dbReference>
<evidence type="ECO:0000313" key="3">
    <source>
        <dbReference type="Proteomes" id="UP000236291"/>
    </source>
</evidence>
<reference evidence="2 3" key="1">
    <citation type="journal article" date="2014" name="Am. J. Bot.">
        <title>Genome assembly and annotation for red clover (Trifolium pratense; Fabaceae).</title>
        <authorList>
            <person name="Istvanek J."/>
            <person name="Jaros M."/>
            <person name="Krenek A."/>
            <person name="Repkova J."/>
        </authorList>
    </citation>
    <scope>NUCLEOTIDE SEQUENCE [LARGE SCALE GENOMIC DNA]</scope>
    <source>
        <strain evidence="3">cv. Tatra</strain>
        <tissue evidence="2">Young leaves</tissue>
    </source>
</reference>
<feature type="compositionally biased region" description="Polar residues" evidence="1">
    <location>
        <begin position="329"/>
        <end position="341"/>
    </location>
</feature>
<evidence type="ECO:0000256" key="1">
    <source>
        <dbReference type="SAM" id="MobiDB-lite"/>
    </source>
</evidence>
<dbReference type="PANTHER" id="PTHR34468:SF2">
    <property type="entry name" value="MICROTUBULE-ASSOCIATED FUTSCH-LIKE PROTEIN"/>
    <property type="match status" value="1"/>
</dbReference>
<feature type="region of interest" description="Disordered" evidence="1">
    <location>
        <begin position="1"/>
        <end position="124"/>
    </location>
</feature>
<feature type="compositionally biased region" description="Basic and acidic residues" evidence="1">
    <location>
        <begin position="348"/>
        <end position="358"/>
    </location>
</feature>
<comment type="caution">
    <text evidence="2">The sequence shown here is derived from an EMBL/GenBank/DDBJ whole genome shotgun (WGS) entry which is preliminary data.</text>
</comment>
<feature type="compositionally biased region" description="Polar residues" evidence="1">
    <location>
        <begin position="245"/>
        <end position="266"/>
    </location>
</feature>
<reference evidence="2 3" key="2">
    <citation type="journal article" date="2017" name="Front. Plant Sci.">
        <title>Gene Classification and Mining of Molecular Markers Useful in Red Clover (Trifolium pratense) Breeding.</title>
        <authorList>
            <person name="Istvanek J."/>
            <person name="Dluhosova J."/>
            <person name="Dluhos P."/>
            <person name="Patkova L."/>
            <person name="Nedelnik J."/>
            <person name="Repkova J."/>
        </authorList>
    </citation>
    <scope>NUCLEOTIDE SEQUENCE [LARGE SCALE GENOMIC DNA]</scope>
    <source>
        <strain evidence="3">cv. Tatra</strain>
        <tissue evidence="2">Young leaves</tissue>
    </source>
</reference>
<organism evidence="2 3">
    <name type="scientific">Trifolium pratense</name>
    <name type="common">Red clover</name>
    <dbReference type="NCBI Taxonomy" id="57577"/>
    <lineage>
        <taxon>Eukaryota</taxon>
        <taxon>Viridiplantae</taxon>
        <taxon>Streptophyta</taxon>
        <taxon>Embryophyta</taxon>
        <taxon>Tracheophyta</taxon>
        <taxon>Spermatophyta</taxon>
        <taxon>Magnoliopsida</taxon>
        <taxon>eudicotyledons</taxon>
        <taxon>Gunneridae</taxon>
        <taxon>Pentapetalae</taxon>
        <taxon>rosids</taxon>
        <taxon>fabids</taxon>
        <taxon>Fabales</taxon>
        <taxon>Fabaceae</taxon>
        <taxon>Papilionoideae</taxon>
        <taxon>50 kb inversion clade</taxon>
        <taxon>NPAAA clade</taxon>
        <taxon>Hologalegina</taxon>
        <taxon>IRL clade</taxon>
        <taxon>Trifolieae</taxon>
        <taxon>Trifolium</taxon>
    </lineage>
</organism>
<dbReference type="Proteomes" id="UP000236291">
    <property type="component" value="Unassembled WGS sequence"/>
</dbReference>
<feature type="region of interest" description="Disordered" evidence="1">
    <location>
        <begin position="220"/>
        <end position="402"/>
    </location>
</feature>
<evidence type="ECO:0000313" key="2">
    <source>
        <dbReference type="EMBL" id="PNX96910.1"/>
    </source>
</evidence>
<accession>A0A2K3N1I4</accession>
<feature type="compositionally biased region" description="Basic and acidic residues" evidence="1">
    <location>
        <begin position="384"/>
        <end position="395"/>
    </location>
</feature>
<sequence>MEEVIVNEQSSVDVSGNSASVKPTLQRYPLRSANKSKEQKPDASDSINRSQSKRGRTTPNVSKSVGVLEFSGKGKSSSAKPPRRLSIPVKASATPSPKAVGNTTPISETRSRRSGSGQGSQTRIPTPVSEIFRSSARMKFSLLSSASYWLNQIKLSESAAKHNISLGFFKLALEAGCEPFQKLQDELKSYLRRHQPELTELGEPVKELRESYNIAEIIEQSQVSESISQMPEEGTRSSDDEEHYSSSTTATGKLTPKCLNTYSPELSTPPAPIIDSTKTDTSQSTPAPIVESTKKDISQSTPPAPIVESTKKDTIQKKNLGSKLRENLRMNSANSKPATDSVNRRSVKRSEKPSKPEINKSGIKKHGRKAGAKEVPVSPTTSAGEKENMDVRSTADDLIEVL</sequence>
<dbReference type="STRING" id="57577.A0A2K3N1I4"/>
<proteinExistence type="predicted"/>
<dbReference type="EMBL" id="ASHM01014994">
    <property type="protein sequence ID" value="PNX96910.1"/>
    <property type="molecule type" value="Genomic_DNA"/>
</dbReference>
<name>A0A2K3N1I4_TRIPR</name>
<protein>
    <submittedName>
        <fullName evidence="2">Uncharacterized protein</fullName>
    </submittedName>
</protein>
<feature type="compositionally biased region" description="Low complexity" evidence="1">
    <location>
        <begin position="220"/>
        <end position="229"/>
    </location>
</feature>